<dbReference type="SUPFAM" id="SSF52540">
    <property type="entry name" value="P-loop containing nucleoside triphosphate hydrolases"/>
    <property type="match status" value="1"/>
</dbReference>
<dbReference type="EMBL" id="PCSR01000034">
    <property type="protein sequence ID" value="PIP53330.1"/>
    <property type="molecule type" value="Genomic_DNA"/>
</dbReference>
<reference evidence="4 5" key="1">
    <citation type="submission" date="2017-09" db="EMBL/GenBank/DDBJ databases">
        <title>Depth-based differentiation of microbial function through sediment-hosted aquifers and enrichment of novel symbionts in the deep terrestrial subsurface.</title>
        <authorList>
            <person name="Probst A.J."/>
            <person name="Ladd B."/>
            <person name="Jarett J.K."/>
            <person name="Geller-Mcgrath D.E."/>
            <person name="Sieber C.M."/>
            <person name="Emerson J.B."/>
            <person name="Anantharaman K."/>
            <person name="Thomas B.C."/>
            <person name="Malmstrom R."/>
            <person name="Stieglmeier M."/>
            <person name="Klingl A."/>
            <person name="Woyke T."/>
            <person name="Ryan C.M."/>
            <person name="Banfield J.F."/>
        </authorList>
    </citation>
    <scope>NUCLEOTIDE SEQUENCE [LARGE SCALE GENOMIC DNA]</scope>
    <source>
        <strain evidence="4">CG23_combo_of_CG06-09_8_20_14_all_34_8</strain>
    </source>
</reference>
<dbReference type="InterPro" id="IPR027785">
    <property type="entry name" value="UvrD-like_helicase_C"/>
</dbReference>
<organism evidence="4 5">
    <name type="scientific">Candidatus Beckwithbacteria bacterium CG23_combo_of_CG06-09_8_20_14_all_34_8</name>
    <dbReference type="NCBI Taxonomy" id="1974497"/>
    <lineage>
        <taxon>Bacteria</taxon>
        <taxon>Candidatus Beckwithiibacteriota</taxon>
    </lineage>
</organism>
<evidence type="ECO:0000313" key="4">
    <source>
        <dbReference type="EMBL" id="PIP53330.1"/>
    </source>
</evidence>
<evidence type="ECO:0000259" key="3">
    <source>
        <dbReference type="Pfam" id="PF13538"/>
    </source>
</evidence>
<feature type="domain" description="UvrD-like helicase C-terminal" evidence="3">
    <location>
        <begin position="346"/>
        <end position="395"/>
    </location>
</feature>
<evidence type="ECO:0000256" key="1">
    <source>
        <dbReference type="ARBA" id="ARBA00022741"/>
    </source>
</evidence>
<proteinExistence type="predicted"/>
<accession>A0A2H0B8E7</accession>
<dbReference type="Gene3D" id="3.40.50.300">
    <property type="entry name" value="P-loop containing nucleotide triphosphate hydrolases"/>
    <property type="match status" value="2"/>
</dbReference>
<keyword evidence="1" id="KW-0547">Nucleotide-binding</keyword>
<dbReference type="GO" id="GO:0003678">
    <property type="term" value="F:DNA helicase activity"/>
    <property type="evidence" value="ECO:0007669"/>
    <property type="project" value="UniProtKB-ARBA"/>
</dbReference>
<dbReference type="AlphaFoldDB" id="A0A2H0B8E7"/>
<dbReference type="InterPro" id="IPR050534">
    <property type="entry name" value="Coronavir_polyprotein_1ab"/>
</dbReference>
<comment type="caution">
    <text evidence="4">The sequence shown here is derived from an EMBL/GenBank/DDBJ whole genome shotgun (WGS) entry which is preliminary data.</text>
</comment>
<evidence type="ECO:0000256" key="2">
    <source>
        <dbReference type="ARBA" id="ARBA00022840"/>
    </source>
</evidence>
<dbReference type="GO" id="GO:0005524">
    <property type="term" value="F:ATP binding"/>
    <property type="evidence" value="ECO:0007669"/>
    <property type="project" value="UniProtKB-KW"/>
</dbReference>
<gene>
    <name evidence="4" type="ORF">COX08_01595</name>
</gene>
<dbReference type="Proteomes" id="UP000229459">
    <property type="component" value="Unassembled WGS sequence"/>
</dbReference>
<protein>
    <recommendedName>
        <fullName evidence="3">UvrD-like helicase C-terminal domain-containing protein</fullName>
    </recommendedName>
</protein>
<sequence>MVLTNYMIELTLDQKNALQILSTWVKKPGKQYIALGGYAGTGKTMLLSIFRQKLNEQKPKLKVAFCSFTGKASQVLKQMLTANKALLKQDSVSTIHALIYQAIDDNYGRVIGWKKRESLEANLIIVDEASMVSKTIWQDLLSFGLPIIVSGDHGQLPPIGESFSLMDELDIRLEQIHRQAADSPIIKLSFHARTQGFIPIGRFSSNVVKYSFGDPDINQITQDLLEQWNEDTLFLVGRNKTRVKLNTEIRAIREVYNLSPQPKDRIICVKNNWQTGIFNGMLGTIEKIKPKTDGKGKVHWYQTEIMMNDGTFYQGLISAYQFNHDSVLREAPGLDFRKVGDLFDFGYALTVHKAQGSSAAKVVVFEERNQHQSDDDWKRWLYTAVTRAEKELIVIGN</sequence>
<dbReference type="CDD" id="cd18809">
    <property type="entry name" value="SF1_C_RecD"/>
    <property type="match status" value="1"/>
</dbReference>
<dbReference type="Pfam" id="PF13538">
    <property type="entry name" value="UvrD_C_2"/>
    <property type="match status" value="1"/>
</dbReference>
<dbReference type="PANTHER" id="PTHR43788">
    <property type="entry name" value="DNA2/NAM7 HELICASE FAMILY MEMBER"/>
    <property type="match status" value="1"/>
</dbReference>
<dbReference type="PANTHER" id="PTHR43788:SF6">
    <property type="entry name" value="DNA HELICASE B"/>
    <property type="match status" value="1"/>
</dbReference>
<keyword evidence="2" id="KW-0067">ATP-binding</keyword>
<dbReference type="Gene3D" id="2.30.30.940">
    <property type="match status" value="1"/>
</dbReference>
<evidence type="ECO:0000313" key="5">
    <source>
        <dbReference type="Proteomes" id="UP000229459"/>
    </source>
</evidence>
<dbReference type="Pfam" id="PF13604">
    <property type="entry name" value="AAA_30"/>
    <property type="match status" value="1"/>
</dbReference>
<name>A0A2H0B8E7_9BACT</name>
<dbReference type="InterPro" id="IPR027417">
    <property type="entry name" value="P-loop_NTPase"/>
</dbReference>